<evidence type="ECO:0000256" key="1">
    <source>
        <dbReference type="SAM" id="MobiDB-lite"/>
    </source>
</evidence>
<reference evidence="2 3" key="2">
    <citation type="journal article" date="2017" name="Nature">
        <title>The Apostasia genome and the evolution of orchids.</title>
        <authorList>
            <person name="Zhang G.Q."/>
            <person name="Liu K.W."/>
            <person name="Li Z."/>
            <person name="Lohaus R."/>
            <person name="Hsiao Y.Y."/>
            <person name="Niu S.C."/>
            <person name="Wang J.Y."/>
            <person name="Lin Y.C."/>
            <person name="Xu Q."/>
            <person name="Chen L.J."/>
            <person name="Yoshida K."/>
            <person name="Fujiwara S."/>
            <person name="Wang Z.W."/>
            <person name="Zhang Y.Q."/>
            <person name="Mitsuda N."/>
            <person name="Wang M."/>
            <person name="Liu G.H."/>
            <person name="Pecoraro L."/>
            <person name="Huang H.X."/>
            <person name="Xiao X.J."/>
            <person name="Lin M."/>
            <person name="Wu X.Y."/>
            <person name="Wu W.L."/>
            <person name="Chen Y.Y."/>
            <person name="Chang S.B."/>
            <person name="Sakamoto S."/>
            <person name="Ohme-Takagi M."/>
            <person name="Yagi M."/>
            <person name="Zeng S.J."/>
            <person name="Shen C.Y."/>
            <person name="Yeh C.M."/>
            <person name="Luo Y.B."/>
            <person name="Tsai W.C."/>
            <person name="Van de Peer Y."/>
            <person name="Liu Z.J."/>
        </authorList>
    </citation>
    <scope>NUCLEOTIDE SEQUENCE [LARGE SCALE GENOMIC DNA]</scope>
    <source>
        <tissue evidence="2">The whole plant</tissue>
    </source>
</reference>
<proteinExistence type="predicted"/>
<evidence type="ECO:0000313" key="3">
    <source>
        <dbReference type="Proteomes" id="UP000233837"/>
    </source>
</evidence>
<reference evidence="2 3" key="1">
    <citation type="journal article" date="2016" name="Sci. Rep.">
        <title>The Dendrobium catenatum Lindl. genome sequence provides insights into polysaccharide synthase, floral development and adaptive evolution.</title>
        <authorList>
            <person name="Zhang G.Q."/>
            <person name="Xu Q."/>
            <person name="Bian C."/>
            <person name="Tsai W.C."/>
            <person name="Yeh C.M."/>
            <person name="Liu K.W."/>
            <person name="Yoshida K."/>
            <person name="Zhang L.S."/>
            <person name="Chang S.B."/>
            <person name="Chen F."/>
            <person name="Shi Y."/>
            <person name="Su Y.Y."/>
            <person name="Zhang Y.Q."/>
            <person name="Chen L.J."/>
            <person name="Yin Y."/>
            <person name="Lin M."/>
            <person name="Huang H."/>
            <person name="Deng H."/>
            <person name="Wang Z.W."/>
            <person name="Zhu S.L."/>
            <person name="Zhao X."/>
            <person name="Deng C."/>
            <person name="Niu S.C."/>
            <person name="Huang J."/>
            <person name="Wang M."/>
            <person name="Liu G.H."/>
            <person name="Yang H.J."/>
            <person name="Xiao X.J."/>
            <person name="Hsiao Y.Y."/>
            <person name="Wu W.L."/>
            <person name="Chen Y.Y."/>
            <person name="Mitsuda N."/>
            <person name="Ohme-Takagi M."/>
            <person name="Luo Y.B."/>
            <person name="Van de Peer Y."/>
            <person name="Liu Z.J."/>
        </authorList>
    </citation>
    <scope>NUCLEOTIDE SEQUENCE [LARGE SCALE GENOMIC DNA]</scope>
    <source>
        <tissue evidence="2">The whole plant</tissue>
    </source>
</reference>
<feature type="compositionally biased region" description="Basic and acidic residues" evidence="1">
    <location>
        <begin position="80"/>
        <end position="93"/>
    </location>
</feature>
<protein>
    <submittedName>
        <fullName evidence="2">Uncharacterized protein</fullName>
    </submittedName>
</protein>
<dbReference type="Proteomes" id="UP000233837">
    <property type="component" value="Unassembled WGS sequence"/>
</dbReference>
<evidence type="ECO:0000313" key="2">
    <source>
        <dbReference type="EMBL" id="PKU79368.1"/>
    </source>
</evidence>
<keyword evidence="3" id="KW-1185">Reference proteome</keyword>
<feature type="region of interest" description="Disordered" evidence="1">
    <location>
        <begin position="47"/>
        <end position="111"/>
    </location>
</feature>
<accession>A0A2I0WUM5</accession>
<sequence>MVKRASETLFRRKISAGNIFGGLTGEMMHCGLSTRNSNGMIPAGYTRGYSDASVRHKPADQSDGLSARNSGKGGRTLQLRRREAAPAGREADGCGKLSVSRTQTAGRKVSG</sequence>
<dbReference type="AlphaFoldDB" id="A0A2I0WUM5"/>
<name>A0A2I0WUM5_9ASPA</name>
<organism evidence="2 3">
    <name type="scientific">Dendrobium catenatum</name>
    <dbReference type="NCBI Taxonomy" id="906689"/>
    <lineage>
        <taxon>Eukaryota</taxon>
        <taxon>Viridiplantae</taxon>
        <taxon>Streptophyta</taxon>
        <taxon>Embryophyta</taxon>
        <taxon>Tracheophyta</taxon>
        <taxon>Spermatophyta</taxon>
        <taxon>Magnoliopsida</taxon>
        <taxon>Liliopsida</taxon>
        <taxon>Asparagales</taxon>
        <taxon>Orchidaceae</taxon>
        <taxon>Epidendroideae</taxon>
        <taxon>Malaxideae</taxon>
        <taxon>Dendrobiinae</taxon>
        <taxon>Dendrobium</taxon>
    </lineage>
</organism>
<dbReference type="EMBL" id="KZ502442">
    <property type="protein sequence ID" value="PKU79368.1"/>
    <property type="molecule type" value="Genomic_DNA"/>
</dbReference>
<gene>
    <name evidence="2" type="ORF">MA16_Dca000713</name>
</gene>